<dbReference type="Pfam" id="PF08281">
    <property type="entry name" value="Sigma70_r4_2"/>
    <property type="match status" value="1"/>
</dbReference>
<feature type="modified residue" description="4-aspartylphosphate" evidence="6">
    <location>
        <position position="58"/>
    </location>
</feature>
<dbReference type="SUPFAM" id="SSF52172">
    <property type="entry name" value="CheY-like"/>
    <property type="match status" value="1"/>
</dbReference>
<proteinExistence type="inferred from homology"/>
<evidence type="ECO:0000256" key="1">
    <source>
        <dbReference type="ARBA" id="ARBA00010641"/>
    </source>
</evidence>
<dbReference type="EMBL" id="BAAARW010000006">
    <property type="protein sequence ID" value="GAA2410149.1"/>
    <property type="molecule type" value="Genomic_DNA"/>
</dbReference>
<dbReference type="InterPro" id="IPR016032">
    <property type="entry name" value="Sig_transdc_resp-reg_C-effctor"/>
</dbReference>
<dbReference type="InterPro" id="IPR001789">
    <property type="entry name" value="Sig_transdc_resp-reg_receiver"/>
</dbReference>
<keyword evidence="4" id="KW-0238">DNA-binding</keyword>
<evidence type="ECO:0000256" key="3">
    <source>
        <dbReference type="ARBA" id="ARBA00023082"/>
    </source>
</evidence>
<dbReference type="InterPro" id="IPR058245">
    <property type="entry name" value="NreC/VraR/RcsB-like_REC"/>
</dbReference>
<protein>
    <submittedName>
        <fullName evidence="8">Response regulator transcription factor</fullName>
    </submittedName>
</protein>
<dbReference type="Proteomes" id="UP001501231">
    <property type="component" value="Unassembled WGS sequence"/>
</dbReference>
<dbReference type="Gene3D" id="3.40.50.2300">
    <property type="match status" value="1"/>
</dbReference>
<dbReference type="Gene3D" id="1.10.10.10">
    <property type="entry name" value="Winged helix-like DNA-binding domain superfamily/Winged helix DNA-binding domain"/>
    <property type="match status" value="1"/>
</dbReference>
<dbReference type="RefSeq" id="WP_344588246.1">
    <property type="nucleotide sequence ID" value="NZ_BAAARW010000006.1"/>
</dbReference>
<keyword evidence="3" id="KW-0731">Sigma factor</keyword>
<dbReference type="PROSITE" id="PS50110">
    <property type="entry name" value="RESPONSE_REGULATORY"/>
    <property type="match status" value="1"/>
</dbReference>
<dbReference type="SUPFAM" id="SSF46894">
    <property type="entry name" value="C-terminal effector domain of the bipartite response regulators"/>
    <property type="match status" value="1"/>
</dbReference>
<evidence type="ECO:0000259" key="7">
    <source>
        <dbReference type="PROSITE" id="PS50110"/>
    </source>
</evidence>
<accession>A0ABN3IQR6</accession>
<evidence type="ECO:0000256" key="2">
    <source>
        <dbReference type="ARBA" id="ARBA00023015"/>
    </source>
</evidence>
<comment type="similarity">
    <text evidence="1">Belongs to the sigma-70 factor family. ECF subfamily.</text>
</comment>
<dbReference type="PANTHER" id="PTHR43214">
    <property type="entry name" value="TWO-COMPONENT RESPONSE REGULATOR"/>
    <property type="match status" value="1"/>
</dbReference>
<evidence type="ECO:0000256" key="4">
    <source>
        <dbReference type="ARBA" id="ARBA00023125"/>
    </source>
</evidence>
<keyword evidence="6" id="KW-0597">Phosphoprotein</keyword>
<dbReference type="Pfam" id="PF00072">
    <property type="entry name" value="Response_reg"/>
    <property type="match status" value="1"/>
</dbReference>
<sequence length="238" mass="25878">MGADPLEPGRLTVGIIDDHPVVIEGVQTWLARDRRIHVVHVADTPENVPAGIDVLILDLSLHGRLVLDELARLARRPQRVIAFSQFTEREMVLAALEAGACEFVAKNEGRAHLLEAVLTVVADRPYVTPTAAGVLVSDRPAASCRLSEQERTALLLWFQSMSKASVARRMGVSVHTVEMYIKRARVKYAQAGRPAPTKADMLARAFEDGLIRPEEIVGYRSSAALPGAVPTASPEPVP</sequence>
<comment type="caution">
    <text evidence="8">The sequence shown here is derived from an EMBL/GenBank/DDBJ whole genome shotgun (WGS) entry which is preliminary data.</text>
</comment>
<keyword evidence="2" id="KW-0805">Transcription regulation</keyword>
<keyword evidence="9" id="KW-1185">Reference proteome</keyword>
<evidence type="ECO:0000256" key="5">
    <source>
        <dbReference type="ARBA" id="ARBA00023163"/>
    </source>
</evidence>
<dbReference type="SMART" id="SM00448">
    <property type="entry name" value="REC"/>
    <property type="match status" value="1"/>
</dbReference>
<organism evidence="8 9">
    <name type="scientific">Actinomadura vinacea</name>
    <dbReference type="NCBI Taxonomy" id="115336"/>
    <lineage>
        <taxon>Bacteria</taxon>
        <taxon>Bacillati</taxon>
        <taxon>Actinomycetota</taxon>
        <taxon>Actinomycetes</taxon>
        <taxon>Streptosporangiales</taxon>
        <taxon>Thermomonosporaceae</taxon>
        <taxon>Actinomadura</taxon>
    </lineage>
</organism>
<dbReference type="InterPro" id="IPR036388">
    <property type="entry name" value="WH-like_DNA-bd_sf"/>
</dbReference>
<name>A0ABN3IQR6_9ACTN</name>
<reference evidence="8 9" key="1">
    <citation type="journal article" date="2019" name="Int. J. Syst. Evol. Microbiol.">
        <title>The Global Catalogue of Microorganisms (GCM) 10K type strain sequencing project: providing services to taxonomists for standard genome sequencing and annotation.</title>
        <authorList>
            <consortium name="The Broad Institute Genomics Platform"/>
            <consortium name="The Broad Institute Genome Sequencing Center for Infectious Disease"/>
            <person name="Wu L."/>
            <person name="Ma J."/>
        </authorList>
    </citation>
    <scope>NUCLEOTIDE SEQUENCE [LARGE SCALE GENOMIC DNA]</scope>
    <source>
        <strain evidence="8 9">JCM 3325</strain>
    </source>
</reference>
<dbReference type="InterPro" id="IPR011006">
    <property type="entry name" value="CheY-like_superfamily"/>
</dbReference>
<dbReference type="InterPro" id="IPR039420">
    <property type="entry name" value="WalR-like"/>
</dbReference>
<evidence type="ECO:0000313" key="8">
    <source>
        <dbReference type="EMBL" id="GAA2410149.1"/>
    </source>
</evidence>
<feature type="domain" description="Response regulatory" evidence="7">
    <location>
        <begin position="12"/>
        <end position="121"/>
    </location>
</feature>
<dbReference type="InterPro" id="IPR013249">
    <property type="entry name" value="RNA_pol_sigma70_r4_t2"/>
</dbReference>
<dbReference type="CDD" id="cd17535">
    <property type="entry name" value="REC_NarL-like"/>
    <property type="match status" value="1"/>
</dbReference>
<evidence type="ECO:0000256" key="6">
    <source>
        <dbReference type="PROSITE-ProRule" id="PRU00169"/>
    </source>
</evidence>
<keyword evidence="5" id="KW-0804">Transcription</keyword>
<gene>
    <name evidence="8" type="ORF">GCM10010191_18610</name>
</gene>
<evidence type="ECO:0000313" key="9">
    <source>
        <dbReference type="Proteomes" id="UP001501231"/>
    </source>
</evidence>